<reference evidence="1 2" key="1">
    <citation type="submission" date="2023-03" db="EMBL/GenBank/DDBJ databases">
        <title>High recombination rates correlate with genetic variation in Cardiocondyla obscurior ants.</title>
        <authorList>
            <person name="Errbii M."/>
        </authorList>
    </citation>
    <scope>NUCLEOTIDE SEQUENCE [LARGE SCALE GENOMIC DNA]</scope>
    <source>
        <strain evidence="1">Alpha-2009</strain>
        <tissue evidence="1">Whole body</tissue>
    </source>
</reference>
<accession>A0AAW2GHI3</accession>
<name>A0AAW2GHI3_9HYME</name>
<protein>
    <submittedName>
        <fullName evidence="1">Uncharacterized protein</fullName>
    </submittedName>
</protein>
<gene>
    <name evidence="1" type="ORF">PUN28_003169</name>
</gene>
<sequence length="81" mass="9402">MSERRVQLRRRRFLLRLAALKSRRVCAYNTPAPSSALRAHGKARIVPTRELDEQIQQIAELRDIDRNPLREFEAHGNVVLA</sequence>
<evidence type="ECO:0000313" key="1">
    <source>
        <dbReference type="EMBL" id="KAL0127686.1"/>
    </source>
</evidence>
<organism evidence="1 2">
    <name type="scientific">Cardiocondyla obscurior</name>
    <dbReference type="NCBI Taxonomy" id="286306"/>
    <lineage>
        <taxon>Eukaryota</taxon>
        <taxon>Metazoa</taxon>
        <taxon>Ecdysozoa</taxon>
        <taxon>Arthropoda</taxon>
        <taxon>Hexapoda</taxon>
        <taxon>Insecta</taxon>
        <taxon>Pterygota</taxon>
        <taxon>Neoptera</taxon>
        <taxon>Endopterygota</taxon>
        <taxon>Hymenoptera</taxon>
        <taxon>Apocrita</taxon>
        <taxon>Aculeata</taxon>
        <taxon>Formicoidea</taxon>
        <taxon>Formicidae</taxon>
        <taxon>Myrmicinae</taxon>
        <taxon>Cardiocondyla</taxon>
    </lineage>
</organism>
<keyword evidence="2" id="KW-1185">Reference proteome</keyword>
<proteinExistence type="predicted"/>
<evidence type="ECO:0000313" key="2">
    <source>
        <dbReference type="Proteomes" id="UP001430953"/>
    </source>
</evidence>
<dbReference type="Proteomes" id="UP001430953">
    <property type="component" value="Unassembled WGS sequence"/>
</dbReference>
<dbReference type="AlphaFoldDB" id="A0AAW2GHI3"/>
<comment type="caution">
    <text evidence="1">The sequence shown here is derived from an EMBL/GenBank/DDBJ whole genome shotgun (WGS) entry which is preliminary data.</text>
</comment>
<dbReference type="EMBL" id="JADYXP020000003">
    <property type="protein sequence ID" value="KAL0127686.1"/>
    <property type="molecule type" value="Genomic_DNA"/>
</dbReference>